<dbReference type="EMBL" id="SGXC01000002">
    <property type="protein sequence ID" value="RZS80666.1"/>
    <property type="molecule type" value="Genomic_DNA"/>
</dbReference>
<dbReference type="Proteomes" id="UP000292445">
    <property type="component" value="Unassembled WGS sequence"/>
</dbReference>
<dbReference type="AlphaFoldDB" id="A0A4Q7NCG9"/>
<accession>A0A4Q7NCG9</accession>
<protein>
    <submittedName>
        <fullName evidence="1">Uncharacterized protein</fullName>
    </submittedName>
</protein>
<gene>
    <name evidence="1" type="ORF">EV675_3278</name>
</gene>
<reference evidence="1 2" key="1">
    <citation type="submission" date="2019-02" db="EMBL/GenBank/DDBJ databases">
        <title>Genomic Encyclopedia of Type Strains, Phase IV (KMG-IV): sequencing the most valuable type-strain genomes for metagenomic binning, comparative biology and taxonomic classification.</title>
        <authorList>
            <person name="Goeker M."/>
        </authorList>
    </citation>
    <scope>NUCLEOTIDE SEQUENCE [LARGE SCALE GENOMIC DNA]</scope>
    <source>
        <strain evidence="1 2">K24</strain>
    </source>
</reference>
<proteinExistence type="predicted"/>
<comment type="caution">
    <text evidence="1">The sequence shown here is derived from an EMBL/GenBank/DDBJ whole genome shotgun (WGS) entry which is preliminary data.</text>
</comment>
<organism evidence="1 2">
    <name type="scientific">Pigmentiphaga kullae</name>
    <dbReference type="NCBI Taxonomy" id="151784"/>
    <lineage>
        <taxon>Bacteria</taxon>
        <taxon>Pseudomonadati</taxon>
        <taxon>Pseudomonadota</taxon>
        <taxon>Betaproteobacteria</taxon>
        <taxon>Burkholderiales</taxon>
        <taxon>Alcaligenaceae</taxon>
        <taxon>Pigmentiphaga</taxon>
    </lineage>
</organism>
<sequence>MEYPPPLSRARLKELEACAPDDAILREALWEIARLRRLVLRFNHMHQMLANAPLAGGAASAYKAVGIELAAEPAVHEQAEFYARRIP</sequence>
<evidence type="ECO:0000313" key="1">
    <source>
        <dbReference type="EMBL" id="RZS80666.1"/>
    </source>
</evidence>
<evidence type="ECO:0000313" key="2">
    <source>
        <dbReference type="Proteomes" id="UP000292445"/>
    </source>
</evidence>
<keyword evidence="2" id="KW-1185">Reference proteome</keyword>
<name>A0A4Q7NCG9_9BURK</name>